<dbReference type="AlphaFoldDB" id="A0A1I4GW18"/>
<evidence type="ECO:0000313" key="3">
    <source>
        <dbReference type="EMBL" id="SFL34218.1"/>
    </source>
</evidence>
<evidence type="ECO:0000256" key="1">
    <source>
        <dbReference type="SAM" id="SignalP"/>
    </source>
</evidence>
<accession>A0A1I4GW18</accession>
<dbReference type="Pfam" id="PF13767">
    <property type="entry name" value="DUF4168"/>
    <property type="match status" value="1"/>
</dbReference>
<dbReference type="EMBL" id="FOSP01000064">
    <property type="protein sequence ID" value="SFL34218.1"/>
    <property type="molecule type" value="Genomic_DNA"/>
</dbReference>
<reference evidence="4" key="1">
    <citation type="submission" date="2016-10" db="EMBL/GenBank/DDBJ databases">
        <authorList>
            <person name="Varghese N."/>
            <person name="Submissions S."/>
        </authorList>
    </citation>
    <scope>NUCLEOTIDE SEQUENCE [LARGE SCALE GENOMIC DNA]</scope>
    <source>
        <strain evidence="4">Nm69</strain>
    </source>
</reference>
<evidence type="ECO:0000313" key="4">
    <source>
        <dbReference type="Proteomes" id="UP000199533"/>
    </source>
</evidence>
<gene>
    <name evidence="3" type="ORF">SAMN05216302_10649</name>
</gene>
<proteinExistence type="predicted"/>
<keyword evidence="1" id="KW-0732">Signal</keyword>
<feature type="domain" description="DUF4168" evidence="2">
    <location>
        <begin position="36"/>
        <end position="112"/>
    </location>
</feature>
<dbReference type="RefSeq" id="WP_090703478.1">
    <property type="nucleotide sequence ID" value="NZ_FOSP01000064.1"/>
</dbReference>
<feature type="signal peptide" evidence="1">
    <location>
        <begin position="1"/>
        <end position="25"/>
    </location>
</feature>
<organism evidence="3 4">
    <name type="scientific">Nitrosomonas aestuarii</name>
    <dbReference type="NCBI Taxonomy" id="52441"/>
    <lineage>
        <taxon>Bacteria</taxon>
        <taxon>Pseudomonadati</taxon>
        <taxon>Pseudomonadota</taxon>
        <taxon>Betaproteobacteria</taxon>
        <taxon>Nitrosomonadales</taxon>
        <taxon>Nitrosomonadaceae</taxon>
        <taxon>Nitrosomonas</taxon>
    </lineage>
</organism>
<protein>
    <recommendedName>
        <fullName evidence="2">DUF4168 domain-containing protein</fullName>
    </recommendedName>
</protein>
<feature type="chain" id="PRO_5011436053" description="DUF4168 domain-containing protein" evidence="1">
    <location>
        <begin position="26"/>
        <end position="126"/>
    </location>
</feature>
<dbReference type="Proteomes" id="UP000199533">
    <property type="component" value="Unassembled WGS sequence"/>
</dbReference>
<name>A0A1I4GW18_9PROT</name>
<evidence type="ECO:0000259" key="2">
    <source>
        <dbReference type="Pfam" id="PF13767"/>
    </source>
</evidence>
<dbReference type="InterPro" id="IPR025433">
    <property type="entry name" value="DUF4168"/>
</dbReference>
<keyword evidence="4" id="KW-1185">Reference proteome</keyword>
<sequence length="126" mass="14123">MYNKLINSIITTCVLSILCMIPAIAQEQTHPKATVNDDKLKSFVIASSSIHHLQNQTFSQMENIESEQLKQEAANRANQQILQALQAVGLTADEYIAIRDEVQTDPQLQEKVKEIASDMDQSKQIP</sequence>